<dbReference type="AlphaFoldDB" id="A0A150H7E5"/>
<comment type="catalytic activity">
    <reaction evidence="7">
        <text>DNA(n) + a 2'-deoxyribonucleoside 5'-triphosphate = DNA(n+1) + diphosphate</text>
        <dbReference type="Rhea" id="RHEA:22508"/>
        <dbReference type="Rhea" id="RHEA-COMP:17339"/>
        <dbReference type="Rhea" id="RHEA-COMP:17340"/>
        <dbReference type="ChEBI" id="CHEBI:33019"/>
        <dbReference type="ChEBI" id="CHEBI:61560"/>
        <dbReference type="ChEBI" id="CHEBI:173112"/>
        <dbReference type="EC" id="2.7.7.7"/>
    </reaction>
</comment>
<dbReference type="PANTHER" id="PTHR34388:SF1">
    <property type="entry name" value="DNA POLYMERASE III SUBUNIT DELTA"/>
    <property type="match status" value="1"/>
</dbReference>
<accession>A0A150H7E5</accession>
<comment type="caution">
    <text evidence="9">The sequence shown here is derived from an EMBL/GenBank/DDBJ whole genome shotgun (WGS) entry which is preliminary data.</text>
</comment>
<evidence type="ECO:0000256" key="2">
    <source>
        <dbReference type="ARBA" id="ARBA00022679"/>
    </source>
</evidence>
<evidence type="ECO:0000256" key="4">
    <source>
        <dbReference type="ARBA" id="ARBA00022705"/>
    </source>
</evidence>
<name>A0A150H7E5_9MICO</name>
<dbReference type="InterPro" id="IPR008921">
    <property type="entry name" value="DNA_pol3_clamp-load_cplx_C"/>
</dbReference>
<dbReference type="PANTHER" id="PTHR34388">
    <property type="entry name" value="DNA POLYMERASE III SUBUNIT DELTA"/>
    <property type="match status" value="1"/>
</dbReference>
<dbReference type="NCBIfam" id="TIGR01128">
    <property type="entry name" value="holA"/>
    <property type="match status" value="1"/>
</dbReference>
<evidence type="ECO:0000256" key="7">
    <source>
        <dbReference type="ARBA" id="ARBA00049244"/>
    </source>
</evidence>
<dbReference type="InterPro" id="IPR027417">
    <property type="entry name" value="P-loop_NTPase"/>
</dbReference>
<keyword evidence="10" id="KW-1185">Reference proteome</keyword>
<evidence type="ECO:0000256" key="6">
    <source>
        <dbReference type="ARBA" id="ARBA00034754"/>
    </source>
</evidence>
<dbReference type="GO" id="GO:0006261">
    <property type="term" value="P:DNA-templated DNA replication"/>
    <property type="evidence" value="ECO:0007669"/>
    <property type="project" value="TreeGrafter"/>
</dbReference>
<keyword evidence="2" id="KW-0808">Transferase</keyword>
<evidence type="ECO:0000256" key="5">
    <source>
        <dbReference type="ARBA" id="ARBA00022932"/>
    </source>
</evidence>
<keyword evidence="3" id="KW-0548">Nucleotidyltransferase</keyword>
<dbReference type="Pfam" id="PF21694">
    <property type="entry name" value="DNA_pol3_delta_C"/>
    <property type="match status" value="1"/>
</dbReference>
<dbReference type="Gene3D" id="3.40.50.300">
    <property type="entry name" value="P-loop containing nucleotide triphosphate hydrolases"/>
    <property type="match status" value="1"/>
</dbReference>
<dbReference type="EMBL" id="LQQC01000010">
    <property type="protein sequence ID" value="KXZ58022.1"/>
    <property type="molecule type" value="Genomic_DNA"/>
</dbReference>
<feature type="domain" description="DNA polymerase III delta subunit-like C-terminal" evidence="8">
    <location>
        <begin position="206"/>
        <end position="318"/>
    </location>
</feature>
<dbReference type="GO" id="GO:0009360">
    <property type="term" value="C:DNA polymerase III complex"/>
    <property type="evidence" value="ECO:0007669"/>
    <property type="project" value="TreeGrafter"/>
</dbReference>
<evidence type="ECO:0000313" key="9">
    <source>
        <dbReference type="EMBL" id="KXZ58022.1"/>
    </source>
</evidence>
<sequence>MAAKKTLTPWHRAKPAPIVLISGPEAVLARKAQDTVLSKAKKTHGDDITHLDASSYQPGELAQAAAPSLFTTRGIVVVDNCATMNDAFLEDALAYAAEPSDDMVVILKHSGGNRGARLIKALEKAEFPRIDASALKSEADKNAFAEGEFKRAGRSIRPDALAALMDALGSDVSELDQGIRQLLADTEGEITHQIVDRYYGGRVEATGFKVADAACSGNTGQALALTRHALSTGTDPVPIVAAIALKLRQLAKVQGLSGSSGQLAAELKMAPWQVDRARRQVRQWNEAELGRALLSVAAADAAVKGGGRDPEFAVETLVREVAQSARRR</sequence>
<dbReference type="PATRIC" id="fig|479117.4.peg.1052"/>
<gene>
    <name evidence="9" type="ORF">Bravens_01054</name>
</gene>
<protein>
    <recommendedName>
        <fullName evidence="1">DNA-directed DNA polymerase</fullName>
        <ecNumber evidence="1">2.7.7.7</ecNumber>
    </recommendedName>
</protein>
<dbReference type="SUPFAM" id="SSF52540">
    <property type="entry name" value="P-loop containing nucleoside triphosphate hydrolases"/>
    <property type="match status" value="1"/>
</dbReference>
<keyword evidence="5" id="KW-0239">DNA-directed DNA polymerase</keyword>
<evidence type="ECO:0000256" key="3">
    <source>
        <dbReference type="ARBA" id="ARBA00022695"/>
    </source>
</evidence>
<dbReference type="GO" id="GO:0003677">
    <property type="term" value="F:DNA binding"/>
    <property type="evidence" value="ECO:0007669"/>
    <property type="project" value="InterPro"/>
</dbReference>
<reference evidence="9 10" key="1">
    <citation type="submission" date="2016-01" db="EMBL/GenBank/DDBJ databases">
        <title>Use of Whole Genome Sequencing to ascertain that Brevibacterium massiliense (Roux, Raoult 2009) is a later heterotypic synonym of Brevibacterium ravenspurgense (Mages 2008).</title>
        <authorList>
            <person name="Bernier A.-M."/>
            <person name="Burdz T."/>
            <person name="Huynh C."/>
            <person name="Pachecho A.L."/>
            <person name="Wiebe D."/>
            <person name="Bonner C."/>
            <person name="Bernard K."/>
        </authorList>
    </citation>
    <scope>NUCLEOTIDE SEQUENCE [LARGE SCALE GENOMIC DNA]</scope>
    <source>
        <strain evidence="9 10">CCUG56047</strain>
    </source>
</reference>
<dbReference type="RefSeq" id="WP_062020999.1">
    <property type="nucleotide sequence ID" value="NZ_LQQC01000010.1"/>
</dbReference>
<dbReference type="Gene3D" id="1.20.272.10">
    <property type="match status" value="1"/>
</dbReference>
<dbReference type="SUPFAM" id="SSF48019">
    <property type="entry name" value="post-AAA+ oligomerization domain-like"/>
    <property type="match status" value="1"/>
</dbReference>
<dbReference type="Proteomes" id="UP000243589">
    <property type="component" value="Unassembled WGS sequence"/>
</dbReference>
<comment type="similarity">
    <text evidence="6">Belongs to the DNA polymerase HolA subunit family.</text>
</comment>
<dbReference type="GO" id="GO:0003887">
    <property type="term" value="F:DNA-directed DNA polymerase activity"/>
    <property type="evidence" value="ECO:0007669"/>
    <property type="project" value="UniProtKB-KW"/>
</dbReference>
<proteinExistence type="inferred from homology"/>
<evidence type="ECO:0000259" key="8">
    <source>
        <dbReference type="Pfam" id="PF21694"/>
    </source>
</evidence>
<evidence type="ECO:0000313" key="10">
    <source>
        <dbReference type="Proteomes" id="UP000243589"/>
    </source>
</evidence>
<dbReference type="InterPro" id="IPR048466">
    <property type="entry name" value="DNA_pol3_delta-like_C"/>
</dbReference>
<keyword evidence="4" id="KW-0235">DNA replication</keyword>
<organism evidence="9 10">
    <name type="scientific">Brevibacterium ravenspurgense</name>
    <dbReference type="NCBI Taxonomy" id="479117"/>
    <lineage>
        <taxon>Bacteria</taxon>
        <taxon>Bacillati</taxon>
        <taxon>Actinomycetota</taxon>
        <taxon>Actinomycetes</taxon>
        <taxon>Micrococcales</taxon>
        <taxon>Brevibacteriaceae</taxon>
        <taxon>Brevibacterium</taxon>
    </lineage>
</organism>
<dbReference type="InterPro" id="IPR005790">
    <property type="entry name" value="DNA_polIII_delta"/>
</dbReference>
<dbReference type="EC" id="2.7.7.7" evidence="1"/>
<evidence type="ECO:0000256" key="1">
    <source>
        <dbReference type="ARBA" id="ARBA00012417"/>
    </source>
</evidence>